<dbReference type="GO" id="GO:0005730">
    <property type="term" value="C:nucleolus"/>
    <property type="evidence" value="ECO:0007669"/>
    <property type="project" value="TreeGrafter"/>
</dbReference>
<dbReference type="PANTHER" id="PTHR15682">
    <property type="entry name" value="UNHEALTHY RIBOSOME BIOGENESIS PROTEIN 2 HOMOLOG"/>
    <property type="match status" value="1"/>
</dbReference>
<dbReference type="PANTHER" id="PTHR15682:SF2">
    <property type="entry name" value="UNHEALTHY RIBOSOME BIOGENESIS PROTEIN 2 HOMOLOG"/>
    <property type="match status" value="1"/>
</dbReference>
<sequence length="1077" mass="124237">MSWEEIRTTEGITRFLRNPECPILDICTVSGRLLEHDEPVALPDKERFIFELVCDRLGQTKNREYRSSREFWGLFQKVWLAFDSAESLRSTRTKCINRIRFNDLVVYMLSNVEFEKDVEFLVIFVNCVNLVMDELRLAFSSDTNVEMVARLLDLALKTKQDSCIKLAYRLFKMANTTTLHYNKKNIAYFCAECLPSLLCLMKSNEAQLLESMLRGVLLRRDTIPDLKENIGFFCNSAFVKNIDGSLVAELFQRTAGRLAITDVEQIYMEIASKFPDVKVDLLRRIVAMNKVLSTKFLMDLVESSNLNLEILQLAINKNVDVGLHYSSKIFELANTGFEEQKFRILTTLLDVYARAREMDEFFGLWLKHCNQNSVLISDQFVTQVSQVIMDLSQKQTIALISKYVETFKDNEWSSVLLSAIAKCLLSSVTGSAHTAVTKTLQQTVQEAKPLFLQVLDYKQGNAHYWKLVTMILMIYDVEPNLTSGEADEYYFAYLRLCERDLSHCNETQTNQFINHYKSSDLNFKRVIFRRWFVLMNAMLDKQQLRILVEEYLRVETEPVKVLSNGVLHEQINLVREIINYIVHHFSEDPEKMAQYTEQIPVNCYSRAQREHVLDLLISVPSDAALASILMLLSQPTLKSKLESNLDVLVSFVDVSYDPRRLEIARKIFDAHLRQGSKFVCDAENKLQSNSLKTTLCLLRAERGAGKLNTQIFQATVKRCVDSLSTGTQYLDYLVELKSWNREPDPSIKPVIKELGAKCDDKTSEKLFELICYLRDTYSPTYVLALYLNLRDSSEVISSLRTYLQELDVEQISALWMWVLDSDENASKVCSLIGLFLQIQTPENPYAQKLAIASLSKLLDLQLSTKDMTYVAQILKQILSSSHWMLTQYTVELIITFVNRVTKQLLDFEGSLGEKQSLFALNCQLLSNILLFQRFRFSNRQHLITLSFIPLMECLFKLKLDASAGLAYQRLVGNLCEISASSVTNAETDSSLTRAVSYMKYHLRKFASLLIMNYLKFYLIYRLEPATKEALEASMFVIFDLLTTNELNYINANLDPQARVVYKVLYDDYKKFGKWREE</sequence>
<reference evidence="2" key="2">
    <citation type="submission" date="2021-01" db="EMBL/GenBank/DDBJ databases">
        <authorList>
            <person name="Schikora-Tamarit M.A."/>
        </authorList>
    </citation>
    <scope>NUCLEOTIDE SEQUENCE</scope>
    <source>
        <strain evidence="2">NCAIM Y.01608</strain>
    </source>
</reference>
<dbReference type="Proteomes" id="UP000788993">
    <property type="component" value="Unassembled WGS sequence"/>
</dbReference>
<dbReference type="Pfam" id="PF10441">
    <property type="entry name" value="Urb2"/>
    <property type="match status" value="1"/>
</dbReference>
<dbReference type="InterPro" id="IPR018849">
    <property type="entry name" value="Urb2/Npa2_C"/>
</dbReference>
<organism evidence="2 3">
    <name type="scientific">Ogataea polymorpha</name>
    <dbReference type="NCBI Taxonomy" id="460523"/>
    <lineage>
        <taxon>Eukaryota</taxon>
        <taxon>Fungi</taxon>
        <taxon>Dikarya</taxon>
        <taxon>Ascomycota</taxon>
        <taxon>Saccharomycotina</taxon>
        <taxon>Pichiomycetes</taxon>
        <taxon>Pichiales</taxon>
        <taxon>Pichiaceae</taxon>
        <taxon>Ogataea</taxon>
    </lineage>
</organism>
<keyword evidence="3" id="KW-1185">Reference proteome</keyword>
<gene>
    <name evidence="2" type="ORF">OGATHE_000061</name>
</gene>
<protein>
    <recommendedName>
        <fullName evidence="1">Nucleolar 27S pre-rRNA processing Urb2/Npa2 C-terminal domain-containing protein</fullName>
    </recommendedName>
</protein>
<reference evidence="2" key="1">
    <citation type="journal article" date="2021" name="Open Biol.">
        <title>Shared evolutionary footprints suggest mitochondrial oxidative damage underlies multiple complex I losses in fungi.</title>
        <authorList>
            <person name="Schikora-Tamarit M.A."/>
            <person name="Marcet-Houben M."/>
            <person name="Nosek J."/>
            <person name="Gabaldon T."/>
        </authorList>
    </citation>
    <scope>NUCLEOTIDE SEQUENCE</scope>
    <source>
        <strain evidence="2">NCAIM Y.01608</strain>
    </source>
</reference>
<comment type="caution">
    <text evidence="2">The sequence shown here is derived from an EMBL/GenBank/DDBJ whole genome shotgun (WGS) entry which is preliminary data.</text>
</comment>
<name>A0A9P8PWB3_9ASCO</name>
<dbReference type="GO" id="GO:0042254">
    <property type="term" value="P:ribosome biogenesis"/>
    <property type="evidence" value="ECO:0007669"/>
    <property type="project" value="TreeGrafter"/>
</dbReference>
<evidence type="ECO:0000313" key="3">
    <source>
        <dbReference type="Proteomes" id="UP000788993"/>
    </source>
</evidence>
<dbReference type="AlphaFoldDB" id="A0A9P8PWB3"/>
<dbReference type="InterPro" id="IPR052609">
    <property type="entry name" value="Ribosome_Biogenesis_Reg"/>
</dbReference>
<evidence type="ECO:0000313" key="2">
    <source>
        <dbReference type="EMBL" id="KAH3678792.1"/>
    </source>
</evidence>
<evidence type="ECO:0000259" key="1">
    <source>
        <dbReference type="Pfam" id="PF10441"/>
    </source>
</evidence>
<feature type="domain" description="Nucleolar 27S pre-rRNA processing Urb2/Npa2 C-terminal" evidence="1">
    <location>
        <begin position="870"/>
        <end position="1076"/>
    </location>
</feature>
<dbReference type="EMBL" id="JAEUBD010000013">
    <property type="protein sequence ID" value="KAH3678792.1"/>
    <property type="molecule type" value="Genomic_DNA"/>
</dbReference>
<accession>A0A9P8PWB3</accession>
<proteinExistence type="predicted"/>